<keyword evidence="1" id="KW-0732">Signal</keyword>
<dbReference type="Proteomes" id="UP000241118">
    <property type="component" value="Unassembled WGS sequence"/>
</dbReference>
<feature type="signal peptide" evidence="1">
    <location>
        <begin position="1"/>
        <end position="22"/>
    </location>
</feature>
<sequence length="362" mass="36838">MRRTWGAALALVSMMSAGTAVAEPGFVELAAKGSAVAINDAGVVVGRAAGADGRARAVRWDAEGRISELVPPPGGRYATVFGVDAAGAAYGNTSDAEHWAQATRWDADGTVTVLDFLPGGDYTFAVAVNEGGTVVGYGGDADGKRQAISWDRDGVATVLPGLGTATEAAAIDEQGTIAGIAYSDEGRRVVRWDDGVLTDLGGVPGSTYPGVEAVNGRFVIGGYQTEDRTSFAVRWDRGTAAYPPGDQFSTLLAVDADGVAFGRVGGSPVRWAADGGVTTMALPAGFTAGEVAVVNEHGTAAGVAIGRTYRPLRWSPSGEVSLLPVPAGTHGFALAVNDRGVVVGEFGGRAVLWPVGGASWLG</sequence>
<dbReference type="RefSeq" id="WP_106613828.1">
    <property type="nucleotide sequence ID" value="NZ_PYAX01000001.1"/>
</dbReference>
<name>A0A2P8IJ94_SACCR</name>
<dbReference type="AlphaFoldDB" id="A0A2P8IJ94"/>
<keyword evidence="3" id="KW-1185">Reference proteome</keyword>
<reference evidence="2 3" key="1">
    <citation type="submission" date="2018-03" db="EMBL/GenBank/DDBJ databases">
        <title>Genomic Encyclopedia of Type Strains, Phase III (KMG-III): the genomes of soil and plant-associated and newly described type strains.</title>
        <authorList>
            <person name="Whitman W."/>
        </authorList>
    </citation>
    <scope>NUCLEOTIDE SEQUENCE [LARGE SCALE GENOMIC DNA]</scope>
    <source>
        <strain evidence="2 3">CGMCC 4.7097</strain>
    </source>
</reference>
<protein>
    <recommendedName>
        <fullName evidence="4">HAF family extracellular repeat protein</fullName>
    </recommendedName>
</protein>
<evidence type="ECO:0000313" key="2">
    <source>
        <dbReference type="EMBL" id="PSL58552.1"/>
    </source>
</evidence>
<gene>
    <name evidence="2" type="ORF">B0I31_101771</name>
</gene>
<dbReference type="OrthoDB" id="4310309at2"/>
<proteinExistence type="predicted"/>
<evidence type="ECO:0000256" key="1">
    <source>
        <dbReference type="SAM" id="SignalP"/>
    </source>
</evidence>
<evidence type="ECO:0000313" key="3">
    <source>
        <dbReference type="Proteomes" id="UP000241118"/>
    </source>
</evidence>
<accession>A0A2P8IJ94</accession>
<organism evidence="2 3">
    <name type="scientific">Saccharothrix carnea</name>
    <dbReference type="NCBI Taxonomy" id="1280637"/>
    <lineage>
        <taxon>Bacteria</taxon>
        <taxon>Bacillati</taxon>
        <taxon>Actinomycetota</taxon>
        <taxon>Actinomycetes</taxon>
        <taxon>Pseudonocardiales</taxon>
        <taxon>Pseudonocardiaceae</taxon>
        <taxon>Saccharothrix</taxon>
    </lineage>
</organism>
<dbReference type="EMBL" id="PYAX01000001">
    <property type="protein sequence ID" value="PSL58552.1"/>
    <property type="molecule type" value="Genomic_DNA"/>
</dbReference>
<comment type="caution">
    <text evidence="2">The sequence shown here is derived from an EMBL/GenBank/DDBJ whole genome shotgun (WGS) entry which is preliminary data.</text>
</comment>
<evidence type="ECO:0008006" key="4">
    <source>
        <dbReference type="Google" id="ProtNLM"/>
    </source>
</evidence>
<dbReference type="SUPFAM" id="SSF63829">
    <property type="entry name" value="Calcium-dependent phosphotriesterase"/>
    <property type="match status" value="1"/>
</dbReference>
<feature type="chain" id="PRO_5015177138" description="HAF family extracellular repeat protein" evidence="1">
    <location>
        <begin position="23"/>
        <end position="362"/>
    </location>
</feature>